<evidence type="ECO:0000313" key="6">
    <source>
        <dbReference type="Proteomes" id="UP000034491"/>
    </source>
</evidence>
<comment type="similarity">
    <text evidence="1 4">Belongs to the trimethylamine methyltransferase family.</text>
</comment>
<proteinExistence type="inferred from homology"/>
<dbReference type="GO" id="GO:0008168">
    <property type="term" value="F:methyltransferase activity"/>
    <property type="evidence" value="ECO:0007669"/>
    <property type="project" value="UniProtKB-KW"/>
</dbReference>
<dbReference type="Gene3D" id="3.20.20.480">
    <property type="entry name" value="Trimethylamine methyltransferase-like"/>
    <property type="match status" value="1"/>
</dbReference>
<dbReference type="InterPro" id="IPR038601">
    <property type="entry name" value="MttB-like_sf"/>
</dbReference>
<protein>
    <recommendedName>
        <fullName evidence="4">Methyltransferase</fullName>
        <ecNumber evidence="4">2.1.1.-</ecNumber>
    </recommendedName>
</protein>
<dbReference type="PIRSF" id="PIRSF037567">
    <property type="entry name" value="MTTB_MeTrfase"/>
    <property type="match status" value="1"/>
</dbReference>
<evidence type="ECO:0000256" key="4">
    <source>
        <dbReference type="PIRNR" id="PIRNR037567"/>
    </source>
</evidence>
<name>A0A0M2R4D3_9PROT</name>
<keyword evidence="2 5" id="KW-0489">Methyltransferase</keyword>
<dbReference type="EC" id="2.1.1.-" evidence="4"/>
<keyword evidence="6" id="KW-1185">Reference proteome</keyword>
<dbReference type="RefSeq" id="WP_046507045.1">
    <property type="nucleotide sequence ID" value="NZ_LANI01000017.1"/>
</dbReference>
<sequence>MMQRSGRKRNKRPQVASSAFQQLAWSQVRTPYQPIEILDEGQIDAICDTAYRILEEVGIDILHAEAKEIFHKAGAKTEVGSDRVFIDRDLIKEAMSHAPSDVILHARNPAHNLNLSPGHISFGSVASAPNVSDIERGRRPGNQEDYRNLLKLCQSLNIVHFVAGYPVEPVDILPRIRHLECIADMALLTDKVYHAYALGKERITDALEITRIAHGCKSWDDFKQKTRLFTIINTSSPLRLDGVMIDGAMEMARHNQLCVITPFTLSGAMAPITVAGALAQQHAEALAGMTLLQLVAPGCPVAYGGFTSNVDMKSGSPAFGTPENAQAAMIGGQLARRIGVPYRSSNANASNCVDAQATYESQMSIWSAIMGQANMLMHGAGWIEGGLCASFEKVIIDAEMLQMMTKFLQPPEITESSLGLDAVKDVGPGGHFFGTPHTLKRYETAFYSPILSDWNNFENWEENGSKTATERAHSIYKNIINDYQQPDLDISKKDEIADFVARRTAEGGVSGDF</sequence>
<dbReference type="AlphaFoldDB" id="A0A0M2R4D3"/>
<evidence type="ECO:0000313" key="5">
    <source>
        <dbReference type="EMBL" id="KKJ76702.1"/>
    </source>
</evidence>
<dbReference type="OrthoDB" id="5713681at2"/>
<reference evidence="5 6" key="1">
    <citation type="submission" date="2015-03" db="EMBL/GenBank/DDBJ databases">
        <title>Genome sequence of Kiloniella sp. P1-1, isolated from the gut microflora of Pacific white shrimp, Penaeus vannamei.</title>
        <authorList>
            <person name="Shao Z."/>
            <person name="Wang L."/>
            <person name="Li X."/>
        </authorList>
    </citation>
    <scope>NUCLEOTIDE SEQUENCE [LARGE SCALE GENOMIC DNA]</scope>
    <source>
        <strain evidence="5 6">P1-1</strain>
    </source>
</reference>
<keyword evidence="3 4" id="KW-0808">Transferase</keyword>
<dbReference type="STRING" id="1549748.WH95_11220"/>
<accession>A0A0M2R4D3</accession>
<evidence type="ECO:0000256" key="1">
    <source>
        <dbReference type="ARBA" id="ARBA00007137"/>
    </source>
</evidence>
<dbReference type="Pfam" id="PF06253">
    <property type="entry name" value="MTTB"/>
    <property type="match status" value="1"/>
</dbReference>
<evidence type="ECO:0000256" key="2">
    <source>
        <dbReference type="ARBA" id="ARBA00022603"/>
    </source>
</evidence>
<dbReference type="PATRIC" id="fig|1549748.8.peg.412"/>
<organism evidence="5 6">
    <name type="scientific">Kiloniella litopenaei</name>
    <dbReference type="NCBI Taxonomy" id="1549748"/>
    <lineage>
        <taxon>Bacteria</taxon>
        <taxon>Pseudomonadati</taxon>
        <taxon>Pseudomonadota</taxon>
        <taxon>Alphaproteobacteria</taxon>
        <taxon>Rhodospirillales</taxon>
        <taxon>Kiloniellaceae</taxon>
        <taxon>Kiloniella</taxon>
    </lineage>
</organism>
<dbReference type="Proteomes" id="UP000034491">
    <property type="component" value="Unassembled WGS sequence"/>
</dbReference>
<gene>
    <name evidence="5" type="ORF">WH95_11220</name>
</gene>
<dbReference type="EMBL" id="LANI01000017">
    <property type="protein sequence ID" value="KKJ76702.1"/>
    <property type="molecule type" value="Genomic_DNA"/>
</dbReference>
<comment type="caution">
    <text evidence="5">The sequence shown here is derived from an EMBL/GenBank/DDBJ whole genome shotgun (WGS) entry which is preliminary data.</text>
</comment>
<dbReference type="InterPro" id="IPR010426">
    <property type="entry name" value="MTTB_MeTrfase"/>
</dbReference>
<dbReference type="GO" id="GO:0032259">
    <property type="term" value="P:methylation"/>
    <property type="evidence" value="ECO:0007669"/>
    <property type="project" value="UniProtKB-KW"/>
</dbReference>
<dbReference type="GO" id="GO:0015948">
    <property type="term" value="P:methanogenesis"/>
    <property type="evidence" value="ECO:0007669"/>
    <property type="project" value="UniProtKB-UniRule"/>
</dbReference>
<evidence type="ECO:0000256" key="3">
    <source>
        <dbReference type="ARBA" id="ARBA00022679"/>
    </source>
</evidence>